<evidence type="ECO:0000256" key="6">
    <source>
        <dbReference type="SAM" id="Phobius"/>
    </source>
</evidence>
<dbReference type="GO" id="GO:0005886">
    <property type="term" value="C:plasma membrane"/>
    <property type="evidence" value="ECO:0007669"/>
    <property type="project" value="UniProtKB-SubCell"/>
</dbReference>
<feature type="transmembrane region" description="Helical" evidence="6">
    <location>
        <begin position="468"/>
        <end position="490"/>
    </location>
</feature>
<keyword evidence="5 6" id="KW-0472">Membrane</keyword>
<feature type="transmembrane region" description="Helical" evidence="6">
    <location>
        <begin position="379"/>
        <end position="399"/>
    </location>
</feature>
<comment type="caution">
    <text evidence="7">The sequence shown here is derived from an EMBL/GenBank/DDBJ whole genome shotgun (WGS) entry which is preliminary data.</text>
</comment>
<evidence type="ECO:0000256" key="5">
    <source>
        <dbReference type="ARBA" id="ARBA00023136"/>
    </source>
</evidence>
<feature type="transmembrane region" description="Helical" evidence="6">
    <location>
        <begin position="131"/>
        <end position="154"/>
    </location>
</feature>
<evidence type="ECO:0000313" key="7">
    <source>
        <dbReference type="EMBL" id="PMC08347.1"/>
    </source>
</evidence>
<comment type="subcellular location">
    <subcellularLocation>
        <location evidence="1">Cell membrane</location>
        <topology evidence="1">Multi-pass membrane protein</topology>
    </subcellularLocation>
</comment>
<sequence length="517" mass="58021">MTTYQANNKRIAKNTMFLYIRMFFVLLANLYISRILLDTLGVVDYGIYMVVAGLVSLFGFFNTTLASTLQRYYNYEGTHKREQGIQDIFATGCIINLLVAVFTFILLESVGLWYLNHYLVVPADRIEAAKILFHASTLSLVLIILQIPATGLILAKERMGFYAAGSMIDVSLKVAAAMALPYIGGEHISVYAYFLLGIAFFDFLLYHGYAKMSFLYIHLSRKINWQTARSLLAFTGWNMMGTLAFMLRGQGISLLLNNFFGPIVNAARGISMQISSAVGQFSSNVSIAFAPQISNSVAAQDHRRAQYLMFTESKICYALMLILATPLCLEIDYILNLWLGHHIPSNTNIFCVLMLIDALICTLNTPCTQITLATGKIKLYEIVSTTINLCLIPVCYIFLKIGYGAVSSFVITIVFSIILQIGCLIITHQQFNFKYVNYLKEVLFPCLAMTILLPVTPTLIKINMHTSFLRLTVVCVMALLTCIPMVYCILLNQKEKILAKTFVLKLIQRNQNNSVNL</sequence>
<evidence type="ECO:0000256" key="4">
    <source>
        <dbReference type="ARBA" id="ARBA00022989"/>
    </source>
</evidence>
<feature type="transmembrane region" description="Helical" evidence="6">
    <location>
        <begin position="231"/>
        <end position="250"/>
    </location>
</feature>
<keyword evidence="4 6" id="KW-1133">Transmembrane helix</keyword>
<dbReference type="PANTHER" id="PTHR30250:SF26">
    <property type="entry name" value="PSMA PROTEIN"/>
    <property type="match status" value="1"/>
</dbReference>
<evidence type="ECO:0000313" key="8">
    <source>
        <dbReference type="Proteomes" id="UP000235661"/>
    </source>
</evidence>
<evidence type="ECO:0000256" key="3">
    <source>
        <dbReference type="ARBA" id="ARBA00022692"/>
    </source>
</evidence>
<proteinExistence type="predicted"/>
<keyword evidence="3 6" id="KW-0812">Transmembrane</keyword>
<feature type="transmembrane region" description="Helical" evidence="6">
    <location>
        <begin position="347"/>
        <end position="367"/>
    </location>
</feature>
<evidence type="ECO:0008006" key="9">
    <source>
        <dbReference type="Google" id="ProtNLM"/>
    </source>
</evidence>
<accession>A0A2N6Q3Y5</accession>
<evidence type="ECO:0000256" key="2">
    <source>
        <dbReference type="ARBA" id="ARBA00022475"/>
    </source>
</evidence>
<organism evidence="7 8">
    <name type="scientific">Hoylesella timonensis</name>
    <dbReference type="NCBI Taxonomy" id="386414"/>
    <lineage>
        <taxon>Bacteria</taxon>
        <taxon>Pseudomonadati</taxon>
        <taxon>Bacteroidota</taxon>
        <taxon>Bacteroidia</taxon>
        <taxon>Bacteroidales</taxon>
        <taxon>Prevotellaceae</taxon>
        <taxon>Hoylesella</taxon>
    </lineage>
</organism>
<dbReference type="STRING" id="1122992.GCA_000455445_00812"/>
<dbReference type="Proteomes" id="UP000235661">
    <property type="component" value="Unassembled WGS sequence"/>
</dbReference>
<feature type="transmembrane region" description="Helical" evidence="6">
    <location>
        <begin position="315"/>
        <end position="335"/>
    </location>
</feature>
<feature type="transmembrane region" description="Helical" evidence="6">
    <location>
        <begin position="16"/>
        <end position="33"/>
    </location>
</feature>
<reference evidence="7 8" key="1">
    <citation type="submission" date="2017-09" db="EMBL/GenBank/DDBJ databases">
        <title>Bacterial strain isolated from the female urinary microbiota.</title>
        <authorList>
            <person name="Thomas-White K."/>
            <person name="Kumar N."/>
            <person name="Forster S."/>
            <person name="Putonti C."/>
            <person name="Lawley T."/>
            <person name="Wolfe A.J."/>
        </authorList>
    </citation>
    <scope>NUCLEOTIDE SEQUENCE [LARGE SCALE GENOMIC DNA]</scope>
    <source>
        <strain evidence="7 8">UMB0818</strain>
    </source>
</reference>
<feature type="transmembrane region" description="Helical" evidence="6">
    <location>
        <begin position="45"/>
        <end position="67"/>
    </location>
</feature>
<dbReference type="InterPro" id="IPR050833">
    <property type="entry name" value="Poly_Biosynth_Transport"/>
</dbReference>
<dbReference type="AlphaFoldDB" id="A0A2N6Q3Y5"/>
<feature type="transmembrane region" description="Helical" evidence="6">
    <location>
        <begin position="190"/>
        <end position="210"/>
    </location>
</feature>
<feature type="transmembrane region" description="Helical" evidence="6">
    <location>
        <begin position="88"/>
        <end position="115"/>
    </location>
</feature>
<protein>
    <recommendedName>
        <fullName evidence="9">Polysaccharide biosynthesis protein</fullName>
    </recommendedName>
</protein>
<dbReference type="PANTHER" id="PTHR30250">
    <property type="entry name" value="PST FAMILY PREDICTED COLANIC ACID TRANSPORTER"/>
    <property type="match status" value="1"/>
</dbReference>
<dbReference type="RefSeq" id="WP_052045998.1">
    <property type="nucleotide sequence ID" value="NZ_PNGI01000024.1"/>
</dbReference>
<dbReference type="EMBL" id="PNGI01000024">
    <property type="protein sequence ID" value="PMC08347.1"/>
    <property type="molecule type" value="Genomic_DNA"/>
</dbReference>
<name>A0A2N6Q3Y5_9BACT</name>
<feature type="transmembrane region" description="Helical" evidence="6">
    <location>
        <begin position="161"/>
        <end position="184"/>
    </location>
</feature>
<gene>
    <name evidence="7" type="ORF">CJ232_09565</name>
</gene>
<keyword evidence="2" id="KW-1003">Cell membrane</keyword>
<evidence type="ECO:0000256" key="1">
    <source>
        <dbReference type="ARBA" id="ARBA00004651"/>
    </source>
</evidence>
<feature type="transmembrane region" description="Helical" evidence="6">
    <location>
        <begin position="405"/>
        <end position="426"/>
    </location>
</feature>